<organism evidence="1 2">
    <name type="scientific">Avena sativa</name>
    <name type="common">Oat</name>
    <dbReference type="NCBI Taxonomy" id="4498"/>
    <lineage>
        <taxon>Eukaryota</taxon>
        <taxon>Viridiplantae</taxon>
        <taxon>Streptophyta</taxon>
        <taxon>Embryophyta</taxon>
        <taxon>Tracheophyta</taxon>
        <taxon>Spermatophyta</taxon>
        <taxon>Magnoliopsida</taxon>
        <taxon>Liliopsida</taxon>
        <taxon>Poales</taxon>
        <taxon>Poaceae</taxon>
        <taxon>BOP clade</taxon>
        <taxon>Pooideae</taxon>
        <taxon>Poodae</taxon>
        <taxon>Poeae</taxon>
        <taxon>Poeae Chloroplast Group 1 (Aveneae type)</taxon>
        <taxon>Aveninae</taxon>
        <taxon>Avena</taxon>
    </lineage>
</organism>
<reference evidence="1" key="2">
    <citation type="submission" date="2025-09" db="UniProtKB">
        <authorList>
            <consortium name="EnsemblPlants"/>
        </authorList>
    </citation>
    <scope>IDENTIFICATION</scope>
</reference>
<sequence>MSRAWRFFLSRPHTFLLSSLRPARRHASQLTTASCRNNLTGPRGYASNSSGDSHVKVNRQDATTKRHLYVVLDDHKEGFGVHKLDLDNDDDHVRRRGQQHRGYRRHSHKPLSSKSSPWSWSDFESPPKVPFLDEYITAHATHASPPGAAEQHELFVSIRPPNKTGGVLGGTFYFSTASRKWRRRGKWHLPVVGRAHYDGHLDAWVGLHAVNLDGNMCGPRVTADGHLCAGNVRSTPTKWKVGKEKLFSLDEDDAAGWRQVDAKLVKIGIEDEGGIYSSHSSGSGSHGQSLSQLLHSAPQAPRSQRRQQSSDPTFAGGYIQPAPPLTGREFLVQIQAPAQEDDGSQGRRRRGAAARASPVLFSR</sequence>
<keyword evidence="2" id="KW-1185">Reference proteome</keyword>
<name>A0ACD6A379_AVESA</name>
<evidence type="ECO:0000313" key="2">
    <source>
        <dbReference type="Proteomes" id="UP001732700"/>
    </source>
</evidence>
<evidence type="ECO:0000313" key="1">
    <source>
        <dbReference type="EnsemblPlants" id="AVESA.00010b.r2.7CG0714380.1.CDS"/>
    </source>
</evidence>
<accession>A0ACD6A379</accession>
<reference evidence="1" key="1">
    <citation type="submission" date="2021-05" db="EMBL/GenBank/DDBJ databases">
        <authorList>
            <person name="Scholz U."/>
            <person name="Mascher M."/>
            <person name="Fiebig A."/>
        </authorList>
    </citation>
    <scope>NUCLEOTIDE SEQUENCE [LARGE SCALE GENOMIC DNA]</scope>
</reference>
<dbReference type="EnsemblPlants" id="AVESA.00010b.r2.7CG0714380.1">
    <property type="protein sequence ID" value="AVESA.00010b.r2.7CG0714380.1.CDS"/>
    <property type="gene ID" value="AVESA.00010b.r2.7CG0714380"/>
</dbReference>
<protein>
    <submittedName>
        <fullName evidence="1">Uncharacterized protein</fullName>
    </submittedName>
</protein>
<dbReference type="Proteomes" id="UP001732700">
    <property type="component" value="Chromosome 7C"/>
</dbReference>
<proteinExistence type="predicted"/>